<dbReference type="CDD" id="cd00130">
    <property type="entry name" value="PAS"/>
    <property type="match status" value="1"/>
</dbReference>
<dbReference type="PANTHER" id="PTHR45138">
    <property type="entry name" value="REGULATORY COMPONENTS OF SENSORY TRANSDUCTION SYSTEM"/>
    <property type="match status" value="1"/>
</dbReference>
<sequence length="631" mass="69108">MAAEKTRTFGAKASIAKLLSVCGAVRRFLTRAELARTIHIGVIGLVAGFMLLVISGQLKTMAGEIVAIWIVDGYLVGHTLVLARRHKPIFLFGASIGLLIANLMGDETLYVALSFTVAGMVETCFAALVLPRVKTARDLVEPVALLRFVLGACIVAPVLSGIVAALLLGGIFTSHPFSSFSNWVISDSLGILIFTPVTLVMLSGEWCSLLERGSRAKSILLLAMVVSVTVLVFSQTSYPSLYWMLPPLALLAFHAELSTVLLGTLLFIAISVPLTVQGTGPLWLFPFPSMQDRVLALQLFTVAALLTVLPITVLQTQRNALLALLADRHRRFRQLAEHSEEVVVQLSAEGLFQYVSPRATSVLGYPPEILLGRQILGFVHEDDRHQLKSTIAEASASSAAESVQYRLRRADNTYIWVRSFLARMPAGVPEEEAALAFTVRDIHTYVLSEQQRSAEEQRLKDLAFVDSLTGLRNRRFLDNKVNELLQSLSVDADVRHIAVLFADVDYFKTYNDRYGHQAGDECLRKVGKCIEATIRDADTLARYGGEEFVVVLDDCQYEESVDTAERIRAAVETMALEHDGSPLGVVTLSIGVAMSALGQPANTTDLFEKADLALYKAKRLGRNRVGQVQHA</sequence>
<keyword evidence="3" id="KW-1003">Cell membrane</keyword>
<feature type="transmembrane region" description="Helical" evidence="8">
    <location>
        <begin position="219"/>
        <end position="238"/>
    </location>
</feature>
<evidence type="ECO:0000313" key="11">
    <source>
        <dbReference type="EMBL" id="CAB3739080.1"/>
    </source>
</evidence>
<dbReference type="SMART" id="SM00091">
    <property type="entry name" value="PAS"/>
    <property type="match status" value="1"/>
</dbReference>
<feature type="domain" description="GGDEF" evidence="10">
    <location>
        <begin position="495"/>
        <end position="630"/>
    </location>
</feature>
<reference evidence="12 13" key="1">
    <citation type="submission" date="2018-01" db="EMBL/GenBank/DDBJ databases">
        <title>Whole genome analyses suggest that Burkholderia sensu lato contains two further novel genera in the rhizoxinica-symbiotica group Mycetohabitans gen. nov., and Trinickia gen. nov.: implications for the evolution of diazotrophy and nodulation in the Burkholderiaceae.</title>
        <authorList>
            <person name="Estrada-de los Santos P."/>
            <person name="Palmer M."/>
            <person name="Chavez-Ramirez B."/>
            <person name="Beukes C."/>
            <person name="Steenkamp E.T."/>
            <person name="Hirsch A.M."/>
            <person name="Manyaka P."/>
            <person name="Maluk M."/>
            <person name="Lafos M."/>
            <person name="Crook M."/>
            <person name="Gross E."/>
            <person name="Simon M.F."/>
            <person name="Bueno dos Reis Junior F."/>
            <person name="Poole P.S."/>
            <person name="Venter S.N."/>
            <person name="James E.K."/>
        </authorList>
    </citation>
    <scope>NUCLEOTIDE SEQUENCE [LARGE SCALE GENOMIC DNA]</scope>
    <source>
        <strain evidence="12 13">WSM 3937</strain>
    </source>
</reference>
<dbReference type="InterPro" id="IPR050469">
    <property type="entry name" value="Diguanylate_Cyclase"/>
</dbReference>
<evidence type="ECO:0000256" key="5">
    <source>
        <dbReference type="ARBA" id="ARBA00022989"/>
    </source>
</evidence>
<dbReference type="OrthoDB" id="9813903at2"/>
<organism evidence="11 14">
    <name type="scientific">Paraburkholderia rhynchosiae</name>
    <dbReference type="NCBI Taxonomy" id="487049"/>
    <lineage>
        <taxon>Bacteria</taxon>
        <taxon>Pseudomonadati</taxon>
        <taxon>Pseudomonadota</taxon>
        <taxon>Betaproteobacteria</taxon>
        <taxon>Burkholderiales</taxon>
        <taxon>Burkholderiaceae</taxon>
        <taxon>Paraburkholderia</taxon>
    </lineage>
</organism>
<dbReference type="RefSeq" id="WP_102636262.1">
    <property type="nucleotide sequence ID" value="NZ_CADIJZ010000039.1"/>
</dbReference>
<dbReference type="NCBIfam" id="TIGR00254">
    <property type="entry name" value="GGDEF"/>
    <property type="match status" value="1"/>
</dbReference>
<evidence type="ECO:0000259" key="10">
    <source>
        <dbReference type="PROSITE" id="PS50887"/>
    </source>
</evidence>
<dbReference type="CDD" id="cd01949">
    <property type="entry name" value="GGDEF"/>
    <property type="match status" value="1"/>
</dbReference>
<dbReference type="Gene3D" id="3.30.70.270">
    <property type="match status" value="1"/>
</dbReference>
<dbReference type="SUPFAM" id="SSF55785">
    <property type="entry name" value="PYP-like sensor domain (PAS domain)"/>
    <property type="match status" value="1"/>
</dbReference>
<dbReference type="Proteomes" id="UP000235659">
    <property type="component" value="Unassembled WGS sequence"/>
</dbReference>
<dbReference type="Pfam" id="PF00990">
    <property type="entry name" value="GGDEF"/>
    <property type="match status" value="1"/>
</dbReference>
<feature type="transmembrane region" description="Helical" evidence="8">
    <location>
        <begin position="111"/>
        <end position="133"/>
    </location>
</feature>
<dbReference type="NCBIfam" id="TIGR00229">
    <property type="entry name" value="sensory_box"/>
    <property type="match status" value="1"/>
</dbReference>
<dbReference type="InterPro" id="IPR000160">
    <property type="entry name" value="GGDEF_dom"/>
</dbReference>
<feature type="transmembrane region" description="Helical" evidence="8">
    <location>
        <begin position="145"/>
        <end position="168"/>
    </location>
</feature>
<accession>A0A2N7VXQ0</accession>
<dbReference type="FunFam" id="3.30.70.270:FF:000001">
    <property type="entry name" value="Diguanylate cyclase domain protein"/>
    <property type="match status" value="1"/>
</dbReference>
<comment type="catalytic activity">
    <reaction evidence="7">
        <text>2 GTP = 3',3'-c-di-GMP + 2 diphosphate</text>
        <dbReference type="Rhea" id="RHEA:24898"/>
        <dbReference type="ChEBI" id="CHEBI:33019"/>
        <dbReference type="ChEBI" id="CHEBI:37565"/>
        <dbReference type="ChEBI" id="CHEBI:58805"/>
        <dbReference type="EC" id="2.7.7.65"/>
    </reaction>
</comment>
<dbReference type="EC" id="2.7.7.65" evidence="2"/>
<name>A0A2N7VXQ0_9BURK</name>
<gene>
    <name evidence="12" type="ORF">C0Z16_33300</name>
    <name evidence="11" type="ORF">LMG27174_06521</name>
</gene>
<evidence type="ECO:0000256" key="8">
    <source>
        <dbReference type="SAM" id="Phobius"/>
    </source>
</evidence>
<feature type="transmembrane region" description="Helical" evidence="8">
    <location>
        <begin position="61"/>
        <end position="82"/>
    </location>
</feature>
<keyword evidence="13" id="KW-1185">Reference proteome</keyword>
<keyword evidence="5 8" id="KW-1133">Transmembrane helix</keyword>
<evidence type="ECO:0000256" key="3">
    <source>
        <dbReference type="ARBA" id="ARBA00022475"/>
    </source>
</evidence>
<proteinExistence type="predicted"/>
<feature type="transmembrane region" description="Helical" evidence="8">
    <location>
        <begin position="294"/>
        <end position="314"/>
    </location>
</feature>
<dbReference type="InterPro" id="IPR007895">
    <property type="entry name" value="MASE1"/>
</dbReference>
<feature type="domain" description="PAS" evidence="9">
    <location>
        <begin position="328"/>
        <end position="398"/>
    </location>
</feature>
<dbReference type="Gene3D" id="3.30.450.20">
    <property type="entry name" value="PAS domain"/>
    <property type="match status" value="1"/>
</dbReference>
<dbReference type="InterPro" id="IPR043128">
    <property type="entry name" value="Rev_trsase/Diguanyl_cyclase"/>
</dbReference>
<dbReference type="InterPro" id="IPR000014">
    <property type="entry name" value="PAS"/>
</dbReference>
<dbReference type="PROSITE" id="PS50112">
    <property type="entry name" value="PAS"/>
    <property type="match status" value="1"/>
</dbReference>
<dbReference type="Pfam" id="PF05231">
    <property type="entry name" value="MASE1"/>
    <property type="match status" value="1"/>
</dbReference>
<evidence type="ECO:0000313" key="14">
    <source>
        <dbReference type="Proteomes" id="UP000494205"/>
    </source>
</evidence>
<dbReference type="GO" id="GO:1902201">
    <property type="term" value="P:negative regulation of bacterial-type flagellum-dependent cell motility"/>
    <property type="evidence" value="ECO:0007669"/>
    <property type="project" value="TreeGrafter"/>
</dbReference>
<reference evidence="11 14" key="2">
    <citation type="submission" date="2020-04" db="EMBL/GenBank/DDBJ databases">
        <authorList>
            <person name="De Canck E."/>
        </authorList>
    </citation>
    <scope>NUCLEOTIDE SEQUENCE [LARGE SCALE GENOMIC DNA]</scope>
    <source>
        <strain evidence="11 14">LMG 27174</strain>
    </source>
</reference>
<comment type="subcellular location">
    <subcellularLocation>
        <location evidence="1">Cell membrane</location>
        <topology evidence="1">Multi-pass membrane protein</topology>
    </subcellularLocation>
</comment>
<protein>
    <recommendedName>
        <fullName evidence="2">diguanylate cyclase</fullName>
        <ecNumber evidence="2">2.7.7.65</ecNumber>
    </recommendedName>
</protein>
<evidence type="ECO:0000256" key="6">
    <source>
        <dbReference type="ARBA" id="ARBA00023136"/>
    </source>
</evidence>
<evidence type="ECO:0000256" key="7">
    <source>
        <dbReference type="ARBA" id="ARBA00034247"/>
    </source>
</evidence>
<dbReference type="GO" id="GO:0052621">
    <property type="term" value="F:diguanylate cyclase activity"/>
    <property type="evidence" value="ECO:0007669"/>
    <property type="project" value="UniProtKB-EC"/>
</dbReference>
<dbReference type="EMBL" id="CADIJZ010000039">
    <property type="protein sequence ID" value="CAB3739080.1"/>
    <property type="molecule type" value="Genomic_DNA"/>
</dbReference>
<dbReference type="InterPro" id="IPR013655">
    <property type="entry name" value="PAS_fold_3"/>
</dbReference>
<dbReference type="SMART" id="SM00267">
    <property type="entry name" value="GGDEF"/>
    <property type="match status" value="1"/>
</dbReference>
<dbReference type="Proteomes" id="UP000494205">
    <property type="component" value="Unassembled WGS sequence"/>
</dbReference>
<feature type="transmembrane region" description="Helical" evidence="8">
    <location>
        <begin position="34"/>
        <end position="55"/>
    </location>
</feature>
<dbReference type="EMBL" id="PNXY01000045">
    <property type="protein sequence ID" value="PMS21927.1"/>
    <property type="molecule type" value="Genomic_DNA"/>
</dbReference>
<evidence type="ECO:0000313" key="13">
    <source>
        <dbReference type="Proteomes" id="UP000235659"/>
    </source>
</evidence>
<evidence type="ECO:0000256" key="1">
    <source>
        <dbReference type="ARBA" id="ARBA00004651"/>
    </source>
</evidence>
<evidence type="ECO:0000256" key="2">
    <source>
        <dbReference type="ARBA" id="ARBA00012528"/>
    </source>
</evidence>
<keyword evidence="6 8" id="KW-0472">Membrane</keyword>
<feature type="transmembrane region" description="Helical" evidence="8">
    <location>
        <begin position="89"/>
        <end position="105"/>
    </location>
</feature>
<dbReference type="PROSITE" id="PS50887">
    <property type="entry name" value="GGDEF"/>
    <property type="match status" value="1"/>
</dbReference>
<dbReference type="InterPro" id="IPR029787">
    <property type="entry name" value="Nucleotide_cyclase"/>
</dbReference>
<evidence type="ECO:0000256" key="4">
    <source>
        <dbReference type="ARBA" id="ARBA00022692"/>
    </source>
</evidence>
<dbReference type="GO" id="GO:0005886">
    <property type="term" value="C:plasma membrane"/>
    <property type="evidence" value="ECO:0007669"/>
    <property type="project" value="UniProtKB-SubCell"/>
</dbReference>
<evidence type="ECO:0000313" key="12">
    <source>
        <dbReference type="EMBL" id="PMS21927.1"/>
    </source>
</evidence>
<dbReference type="SUPFAM" id="SSF55073">
    <property type="entry name" value="Nucleotide cyclase"/>
    <property type="match status" value="1"/>
</dbReference>
<dbReference type="AlphaFoldDB" id="A0A2N7VXQ0"/>
<dbReference type="PANTHER" id="PTHR45138:SF9">
    <property type="entry name" value="DIGUANYLATE CYCLASE DGCM-RELATED"/>
    <property type="match status" value="1"/>
</dbReference>
<keyword evidence="4 8" id="KW-0812">Transmembrane</keyword>
<dbReference type="Pfam" id="PF08447">
    <property type="entry name" value="PAS_3"/>
    <property type="match status" value="1"/>
</dbReference>
<dbReference type="InterPro" id="IPR035965">
    <property type="entry name" value="PAS-like_dom_sf"/>
</dbReference>
<evidence type="ECO:0000259" key="9">
    <source>
        <dbReference type="PROSITE" id="PS50112"/>
    </source>
</evidence>
<dbReference type="GO" id="GO:0043709">
    <property type="term" value="P:cell adhesion involved in single-species biofilm formation"/>
    <property type="evidence" value="ECO:0007669"/>
    <property type="project" value="TreeGrafter"/>
</dbReference>
<feature type="transmembrane region" description="Helical" evidence="8">
    <location>
        <begin position="188"/>
        <end position="207"/>
    </location>
</feature>